<dbReference type="EMBL" id="JBIACK010000012">
    <property type="protein sequence ID" value="MFE8703015.1"/>
    <property type="molecule type" value="Genomic_DNA"/>
</dbReference>
<dbReference type="RefSeq" id="WP_389363178.1">
    <property type="nucleotide sequence ID" value="NZ_JBIACK010000012.1"/>
</dbReference>
<evidence type="ECO:0000313" key="1">
    <source>
        <dbReference type="EMBL" id="MFE8703015.1"/>
    </source>
</evidence>
<keyword evidence="2" id="KW-1185">Reference proteome</keyword>
<protein>
    <submittedName>
        <fullName evidence="1">Uncharacterized protein</fullName>
    </submittedName>
</protein>
<evidence type="ECO:0000313" key="2">
    <source>
        <dbReference type="Proteomes" id="UP001601059"/>
    </source>
</evidence>
<gene>
    <name evidence="1" type="ORF">ACFYKX_20610</name>
</gene>
<proteinExistence type="predicted"/>
<dbReference type="Proteomes" id="UP001601059">
    <property type="component" value="Unassembled WGS sequence"/>
</dbReference>
<sequence>MNQQVRLKFEHEEFLSLEEMTIKLLNDANERIIRIDLGELPNEREERNYAKFRLMHIERCYEGHVHESYRSIYNSLWSQLYRLEHQGNYTNPYLKTLLERLRTVKL</sequence>
<accession>A0ABW6KFH0</accession>
<name>A0ABW6KFH0_9BACI</name>
<organism evidence="1 2">
    <name type="scientific">Cytobacillus spartinae</name>
    <dbReference type="NCBI Taxonomy" id="3299023"/>
    <lineage>
        <taxon>Bacteria</taxon>
        <taxon>Bacillati</taxon>
        <taxon>Bacillota</taxon>
        <taxon>Bacilli</taxon>
        <taxon>Bacillales</taxon>
        <taxon>Bacillaceae</taxon>
        <taxon>Cytobacillus</taxon>
    </lineage>
</organism>
<comment type="caution">
    <text evidence="1">The sequence shown here is derived from an EMBL/GenBank/DDBJ whole genome shotgun (WGS) entry which is preliminary data.</text>
</comment>
<reference evidence="1 2" key="1">
    <citation type="submission" date="2024-08" db="EMBL/GenBank/DDBJ databases">
        <title>Two novel Cytobacillus novel species.</title>
        <authorList>
            <person name="Liu G."/>
        </authorList>
    </citation>
    <scope>NUCLEOTIDE SEQUENCE [LARGE SCALE GENOMIC DNA]</scope>
    <source>
        <strain evidence="1 2">FJAT-54145</strain>
    </source>
</reference>